<proteinExistence type="predicted"/>
<reference evidence="3" key="1">
    <citation type="journal article" date="2019" name="Int. J. Syst. Evol. Microbiol.">
        <title>The Global Catalogue of Microorganisms (GCM) 10K type strain sequencing project: providing services to taxonomists for standard genome sequencing and annotation.</title>
        <authorList>
            <consortium name="The Broad Institute Genomics Platform"/>
            <consortium name="The Broad Institute Genome Sequencing Center for Infectious Disease"/>
            <person name="Wu L."/>
            <person name="Ma J."/>
        </authorList>
    </citation>
    <scope>NUCLEOTIDE SEQUENCE [LARGE SCALE GENOMIC DNA]</scope>
    <source>
        <strain evidence="3">JCM 17919</strain>
    </source>
</reference>
<evidence type="ECO:0000313" key="2">
    <source>
        <dbReference type="EMBL" id="GAA4330566.1"/>
    </source>
</evidence>
<keyword evidence="3" id="KW-1185">Reference proteome</keyword>
<gene>
    <name evidence="2" type="ORF">GCM10023184_21790</name>
</gene>
<dbReference type="Proteomes" id="UP001501725">
    <property type="component" value="Unassembled WGS sequence"/>
</dbReference>
<accession>A0ABP8GVH9</accession>
<sequence length="1166" mass="132354">MLRLPYCLRIFLALVLAAFAGTAVAQTPGSNLRVAKRAVQADSLVLDSLSIVPGTVRVAGVADSSYRLDEVRGLLYWKSKPAADSVRVEYRVFPYRLNSYVQRLNYDSVRNFSYLRPFEFNAGGNAPDNRSLFNFGNLQYSGSFGRGIAFGNTQDALVNSNFNLQLSGYLGDSIEIAAAITDNNIPIQPDGTTQQLNEFDQVFLQFKKKNWQLNLGDIDLRQNNLYFLNFYKRLQGITFQTTYGIGRGSKGSSLVSGSIAKGKFFRNLIDATTTDNLEGNQGPYRLQGANNEFFFIVLANSERVFLDGVLLQRGEDQDYVINYNTAEVTFTPRRLISKDSRIQIEFEYADRNYLNSNLFASQTLDLGPKLQVRIGAFQNSDAKNSAINQTLDDRQRAFLESIGDSVKSAFYPTVVEDTFSINRIQYEKVRFTNAAGLPDSFYRYSTDPQVARFTVTFTELGAGRGNYNPVQNGANGKVFAYEAPDPVTGEKRGRYEPVSQLVTPKRQQVVSIGADYRIDKNNVLKTELAMSNYSANTFSKRDAADDRGFAGRLQYANTTRIATARGLTLNAAFDVEHEQKSFRPLERLRYVEFSREWGLPLTAVTEPAEETILRGSVGLKDERGHTFNYQLMSYKRGTDYQGLQQLLQHGFVLGGWTFANQLSVTRFSNSVDKGSFLRPVVDASKTLERLRNLKVGVRYALEHNEVQNKAGDSVRLGSFSFDTWTAYLRTDESRRNKYALTFYTRADKYPDTTRLARGDRSYNTNFQAELLGNERHQLVVNATYRVLEVYNEKVSPQKPDRTFLGRAEYQVNEFKGFINGSVLYELGAGQEQRRDIAYFPVPAGRGEYAWNDYNSDGIEQINEFEIAQFPDQAKYIRILIPTNEFVKANYNTINYNLQFSPRSLFEGGKRGKFLSRFTWQTSMQKTKKSVARGDVDFNPFKYGIEDTALITALTAINNTVSFNRFSGKWGVDLSNLQNTGKNLLTYGYESRRVNDWLLKLRWNLSTSFTLNLNNKMGRNNLATPSFGNRNYALKTWSTEPQLVYLYKSVFRVQTAYRFDNKQNLPEYGGERSQTHALTLESKYNVLQNASINGRFTFSNISYPFAPNTTVSYIMLEGLLPGRNYQWSIDLTKRILKNIEMNIQYEGRQAGTANTVHIGRASVRALF</sequence>
<keyword evidence="1" id="KW-0732">Signal</keyword>
<protein>
    <recommendedName>
        <fullName evidence="4">Cell surface protein SprA</fullName>
    </recommendedName>
</protein>
<dbReference type="EMBL" id="BAABGY010000007">
    <property type="protein sequence ID" value="GAA4330566.1"/>
    <property type="molecule type" value="Genomic_DNA"/>
</dbReference>
<organism evidence="2 3">
    <name type="scientific">Flaviaesturariibacter amylovorans</name>
    <dbReference type="NCBI Taxonomy" id="1084520"/>
    <lineage>
        <taxon>Bacteria</taxon>
        <taxon>Pseudomonadati</taxon>
        <taxon>Bacteroidota</taxon>
        <taxon>Chitinophagia</taxon>
        <taxon>Chitinophagales</taxon>
        <taxon>Chitinophagaceae</taxon>
        <taxon>Flaviaestuariibacter</taxon>
    </lineage>
</organism>
<evidence type="ECO:0000256" key="1">
    <source>
        <dbReference type="SAM" id="SignalP"/>
    </source>
</evidence>
<feature type="chain" id="PRO_5045903202" description="Cell surface protein SprA" evidence="1">
    <location>
        <begin position="26"/>
        <end position="1166"/>
    </location>
</feature>
<evidence type="ECO:0000313" key="3">
    <source>
        <dbReference type="Proteomes" id="UP001501725"/>
    </source>
</evidence>
<name>A0ABP8GVH9_9BACT</name>
<evidence type="ECO:0008006" key="4">
    <source>
        <dbReference type="Google" id="ProtNLM"/>
    </source>
</evidence>
<feature type="signal peptide" evidence="1">
    <location>
        <begin position="1"/>
        <end position="25"/>
    </location>
</feature>
<comment type="caution">
    <text evidence="2">The sequence shown here is derived from an EMBL/GenBank/DDBJ whole genome shotgun (WGS) entry which is preliminary data.</text>
</comment>